<evidence type="ECO:0000259" key="1">
    <source>
        <dbReference type="Pfam" id="PF00561"/>
    </source>
</evidence>
<sequence>MSDSAEFFPGFASHWIDAPAGKIFARVHGEGRPLVLLHGFGETHVAWRNIAPALSKRFTVVAMDLRGYGWSAVPASEKGENYSKREMAADVVAVMESLGHVRFALIGHDRGARVGQRLALDQPGRLDKIALINIAPINDEFGDADLQRVGRARFLAADAPKPEELLSLDPIGFLDDALMNATKAKSLEPFGAEALAAYRQAFNDPARIHAFCEDFRAGATIDRERLAEDKAEGKKLVMPTLIVAGAATFPANGPSLVAAWGEWGDDVAEARVDSGLYPMEEAPAETLAALEKFL</sequence>
<dbReference type="GO" id="GO:0016787">
    <property type="term" value="F:hydrolase activity"/>
    <property type="evidence" value="ECO:0007669"/>
    <property type="project" value="UniProtKB-KW"/>
</dbReference>
<protein>
    <submittedName>
        <fullName evidence="2">Alpha/beta hydrolase</fullName>
    </submittedName>
</protein>
<reference evidence="2 3" key="1">
    <citation type="submission" date="2018-11" db="EMBL/GenBank/DDBJ databases">
        <title>Genome squencing of methanotrophic bacteria isolated from alkaline groundwater in Korea.</title>
        <authorList>
            <person name="Nguyen L.N."/>
        </authorList>
    </citation>
    <scope>NUCLEOTIDE SEQUENCE [LARGE SCALE GENOMIC DNA]</scope>
    <source>
        <strain evidence="2 3">GW6</strain>
    </source>
</reference>
<dbReference type="Gene3D" id="3.40.50.1820">
    <property type="entry name" value="alpha/beta hydrolase"/>
    <property type="match status" value="1"/>
</dbReference>
<dbReference type="SUPFAM" id="SSF53474">
    <property type="entry name" value="alpha/beta-Hydrolases"/>
    <property type="match status" value="1"/>
</dbReference>
<dbReference type="InterPro" id="IPR029058">
    <property type="entry name" value="AB_hydrolase_fold"/>
</dbReference>
<dbReference type="KEGG" id="mros:EHO51_14270"/>
<dbReference type="AlphaFoldDB" id="A0A3G8M728"/>
<name>A0A3G8M728_9HYPH</name>
<dbReference type="InterPro" id="IPR000073">
    <property type="entry name" value="AB_hydrolase_1"/>
</dbReference>
<evidence type="ECO:0000313" key="2">
    <source>
        <dbReference type="EMBL" id="AZG77799.1"/>
    </source>
</evidence>
<feature type="domain" description="AB hydrolase-1" evidence="1">
    <location>
        <begin position="33"/>
        <end position="245"/>
    </location>
</feature>
<accession>A0A3G8M728</accession>
<dbReference type="PANTHER" id="PTHR43329">
    <property type="entry name" value="EPOXIDE HYDROLASE"/>
    <property type="match status" value="1"/>
</dbReference>
<evidence type="ECO:0000313" key="3">
    <source>
        <dbReference type="Proteomes" id="UP000273982"/>
    </source>
</evidence>
<dbReference type="PRINTS" id="PR00111">
    <property type="entry name" value="ABHYDROLASE"/>
</dbReference>
<dbReference type="Pfam" id="PF00561">
    <property type="entry name" value="Abhydrolase_1"/>
    <property type="match status" value="1"/>
</dbReference>
<keyword evidence="2" id="KW-0378">Hydrolase</keyword>
<dbReference type="RefSeq" id="WP_124739440.1">
    <property type="nucleotide sequence ID" value="NZ_CP034086.1"/>
</dbReference>
<proteinExistence type="predicted"/>
<gene>
    <name evidence="2" type="ORF">EHO51_14270</name>
</gene>
<dbReference type="EMBL" id="CP034086">
    <property type="protein sequence ID" value="AZG77799.1"/>
    <property type="molecule type" value="Genomic_DNA"/>
</dbReference>
<dbReference type="Proteomes" id="UP000273982">
    <property type="component" value="Chromosome"/>
</dbReference>
<organism evidence="2 3">
    <name type="scientific">Methylocystis rosea</name>
    <dbReference type="NCBI Taxonomy" id="173366"/>
    <lineage>
        <taxon>Bacteria</taxon>
        <taxon>Pseudomonadati</taxon>
        <taxon>Pseudomonadota</taxon>
        <taxon>Alphaproteobacteria</taxon>
        <taxon>Hyphomicrobiales</taxon>
        <taxon>Methylocystaceae</taxon>
        <taxon>Methylocystis</taxon>
    </lineage>
</organism>